<evidence type="ECO:0008006" key="3">
    <source>
        <dbReference type="Google" id="ProtNLM"/>
    </source>
</evidence>
<dbReference type="eggNOG" id="arCOG05685">
    <property type="taxonomic scope" value="Archaea"/>
</dbReference>
<keyword evidence="2" id="KW-1185">Reference proteome</keyword>
<dbReference type="STRING" id="1104324.P186_1276"/>
<dbReference type="EMBL" id="CP003098">
    <property type="protein sequence ID" value="AET32705.1"/>
    <property type="molecule type" value="Genomic_DNA"/>
</dbReference>
<accession>G7VDC0</accession>
<sequence length="184" mass="20628">MNSVIGRAGECIAEEYLKTRGFLVWRPGDFIRLLEVVLAYSVVSGECKEEPKEPITLAIPTPVGYVSVTYWRGRCLSEDARTATPLEASLYAPCLKKCVEETVDKPLLHALSSVATELLQYRAALRTVDLFAFRDGALYAVEVKTNSGKLTESQLEKASVLRRWLKPLVVRVYLQNPLVEIRPQ</sequence>
<dbReference type="AlphaFoldDB" id="G7VDC0"/>
<proteinExistence type="predicted"/>
<protein>
    <recommendedName>
        <fullName evidence="3">Endonuclease</fullName>
    </recommendedName>
</protein>
<evidence type="ECO:0000313" key="2">
    <source>
        <dbReference type="Proteomes" id="UP000005867"/>
    </source>
</evidence>
<dbReference type="SUPFAM" id="SSF52980">
    <property type="entry name" value="Restriction endonuclease-like"/>
    <property type="match status" value="1"/>
</dbReference>
<reference evidence="1 2" key="1">
    <citation type="journal article" date="2012" name="J. Bacteriol.">
        <title>Complete genome sequence of strain 1860, a crenarchaeon of the genus pyrobaculum able to grow with various electron acceptors.</title>
        <authorList>
            <person name="Mardanov A.V."/>
            <person name="Gumerov V.M."/>
            <person name="Slobodkina G.B."/>
            <person name="Beletsky A.V."/>
            <person name="Bonch-Osmolovskaya E.A."/>
            <person name="Ravin N.V."/>
            <person name="Skryabin K.G."/>
        </authorList>
    </citation>
    <scope>NUCLEOTIDE SEQUENCE [LARGE SCALE GENOMIC DNA]</scope>
    <source>
        <strain evidence="1 2">1860</strain>
    </source>
</reference>
<dbReference type="InterPro" id="IPR011335">
    <property type="entry name" value="Restrct_endonuc-II-like"/>
</dbReference>
<dbReference type="RefSeq" id="WP_014288533.1">
    <property type="nucleotide sequence ID" value="NC_016645.1"/>
</dbReference>
<name>G7VDC0_9CREN</name>
<dbReference type="GeneID" id="11595533"/>
<dbReference type="BioCyc" id="PSP1104324:GJSN-1250-MONOMER"/>
<gene>
    <name evidence="1" type="ORF">P186_1276</name>
</gene>
<dbReference type="OrthoDB" id="28352at2157"/>
<dbReference type="KEGG" id="pyr:P186_1276"/>
<dbReference type="HOGENOM" id="CLU_1607214_0_0_2"/>
<organism evidence="1 2">
    <name type="scientific">Pyrobaculum ferrireducens</name>
    <dbReference type="NCBI Taxonomy" id="1104324"/>
    <lineage>
        <taxon>Archaea</taxon>
        <taxon>Thermoproteota</taxon>
        <taxon>Thermoprotei</taxon>
        <taxon>Thermoproteales</taxon>
        <taxon>Thermoproteaceae</taxon>
        <taxon>Pyrobaculum</taxon>
    </lineage>
</organism>
<evidence type="ECO:0000313" key="1">
    <source>
        <dbReference type="EMBL" id="AET32705.1"/>
    </source>
</evidence>
<dbReference type="Proteomes" id="UP000005867">
    <property type="component" value="Chromosome"/>
</dbReference>